<dbReference type="EMBL" id="GGEC01069829">
    <property type="protein sequence ID" value="MBX50313.1"/>
    <property type="molecule type" value="Transcribed_RNA"/>
</dbReference>
<evidence type="ECO:0000313" key="1">
    <source>
        <dbReference type="EMBL" id="MBX50313.1"/>
    </source>
</evidence>
<name>A0A2P2P6L6_RHIMU</name>
<accession>A0A2P2P6L6</accession>
<organism evidence="1">
    <name type="scientific">Rhizophora mucronata</name>
    <name type="common">Asiatic mangrove</name>
    <dbReference type="NCBI Taxonomy" id="61149"/>
    <lineage>
        <taxon>Eukaryota</taxon>
        <taxon>Viridiplantae</taxon>
        <taxon>Streptophyta</taxon>
        <taxon>Embryophyta</taxon>
        <taxon>Tracheophyta</taxon>
        <taxon>Spermatophyta</taxon>
        <taxon>Magnoliopsida</taxon>
        <taxon>eudicotyledons</taxon>
        <taxon>Gunneridae</taxon>
        <taxon>Pentapetalae</taxon>
        <taxon>rosids</taxon>
        <taxon>fabids</taxon>
        <taxon>Malpighiales</taxon>
        <taxon>Rhizophoraceae</taxon>
        <taxon>Rhizophora</taxon>
    </lineage>
</organism>
<proteinExistence type="predicted"/>
<dbReference type="AlphaFoldDB" id="A0A2P2P6L6"/>
<reference evidence="1" key="1">
    <citation type="submission" date="2018-02" db="EMBL/GenBank/DDBJ databases">
        <title>Rhizophora mucronata_Transcriptome.</title>
        <authorList>
            <person name="Meera S.P."/>
            <person name="Sreeshan A."/>
            <person name="Augustine A."/>
        </authorList>
    </citation>
    <scope>NUCLEOTIDE SEQUENCE</scope>
    <source>
        <tissue evidence="1">Leaf</tissue>
    </source>
</reference>
<sequence length="56" mass="6657">MCMTTMSDLWSLSICYLLLIELSYVEQMHGNKQCLMEFDFCILIVFVFELKGYQMC</sequence>
<protein>
    <submittedName>
        <fullName evidence="1">Uncharacterized protein</fullName>
    </submittedName>
</protein>